<keyword evidence="3" id="KW-0479">Metal-binding</keyword>
<evidence type="ECO:0000256" key="2">
    <source>
        <dbReference type="ARBA" id="ARBA00022691"/>
    </source>
</evidence>
<evidence type="ECO:0000256" key="1">
    <source>
        <dbReference type="ARBA" id="ARBA00022485"/>
    </source>
</evidence>
<keyword evidence="4" id="KW-0408">Iron</keyword>
<sequence length="123" mass="14310">MNEEQRKSTSIDILAERDKKAKDYSKYFEHVYQPPSLKEARKRGKEEINYNRDFQIDEKYRNMGQGKTFLIKTYGCQMNAHDTEVMAGILEALGYKPIEDINKADVILINTCAIRENAEKQSV</sequence>
<keyword evidence="7" id="KW-0808">Transferase</keyword>
<dbReference type="FunFam" id="3.40.50.12160:FF:000003">
    <property type="entry name" value="CDK5 regulatory subunit-associated protein 1"/>
    <property type="match status" value="1"/>
</dbReference>
<dbReference type="EC" id="2.-.-.-" evidence="7"/>
<evidence type="ECO:0000256" key="5">
    <source>
        <dbReference type="ARBA" id="ARBA00023014"/>
    </source>
</evidence>
<proteinExistence type="predicted"/>
<dbReference type="GO" id="GO:0051539">
    <property type="term" value="F:4 iron, 4 sulfur cluster binding"/>
    <property type="evidence" value="ECO:0007669"/>
    <property type="project" value="UniProtKB-KW"/>
</dbReference>
<dbReference type="PROSITE" id="PS51449">
    <property type="entry name" value="MTTASE_N"/>
    <property type="match status" value="1"/>
</dbReference>
<dbReference type="InterPro" id="IPR038135">
    <property type="entry name" value="Methylthiotransferase_N_sf"/>
</dbReference>
<dbReference type="PANTHER" id="PTHR43020:SF2">
    <property type="entry name" value="MITOCHONDRIAL TRNA METHYLTHIOTRANSFERASE CDK5RAP1"/>
    <property type="match status" value="1"/>
</dbReference>
<dbReference type="Pfam" id="PF00919">
    <property type="entry name" value="UPF0004"/>
    <property type="match status" value="1"/>
</dbReference>
<dbReference type="GO" id="GO:0046872">
    <property type="term" value="F:metal ion binding"/>
    <property type="evidence" value="ECO:0007669"/>
    <property type="project" value="UniProtKB-KW"/>
</dbReference>
<dbReference type="AlphaFoldDB" id="A0A380FHL0"/>
<feature type="domain" description="MTTase N-terminal" evidence="6">
    <location>
        <begin position="67"/>
        <end position="123"/>
    </location>
</feature>
<keyword evidence="2" id="KW-0949">S-adenosyl-L-methionine</keyword>
<evidence type="ECO:0000256" key="3">
    <source>
        <dbReference type="ARBA" id="ARBA00022723"/>
    </source>
</evidence>
<dbReference type="Gene3D" id="3.40.50.12160">
    <property type="entry name" value="Methylthiotransferase, N-terminal domain"/>
    <property type="match status" value="1"/>
</dbReference>
<protein>
    <submittedName>
        <fullName evidence="7">(Dimethylallyl)adenosine tRNA methylthiotransferase</fullName>
        <ecNumber evidence="7">2.-.-.-</ecNumber>
    </submittedName>
</protein>
<reference evidence="7 8" key="1">
    <citation type="submission" date="2018-06" db="EMBL/GenBank/DDBJ databases">
        <authorList>
            <consortium name="Pathogen Informatics"/>
            <person name="Doyle S."/>
        </authorList>
    </citation>
    <scope>NUCLEOTIDE SEQUENCE [LARGE SCALE GENOMIC DNA]</scope>
    <source>
        <strain evidence="7 8">NCTC12195</strain>
    </source>
</reference>
<name>A0A380FHL0_STAGA</name>
<organism evidence="7 8">
    <name type="scientific">Staphylococcus gallinarum</name>
    <dbReference type="NCBI Taxonomy" id="1293"/>
    <lineage>
        <taxon>Bacteria</taxon>
        <taxon>Bacillati</taxon>
        <taxon>Bacillota</taxon>
        <taxon>Bacilli</taxon>
        <taxon>Bacillales</taxon>
        <taxon>Staphylococcaceae</taxon>
        <taxon>Staphylococcus</taxon>
    </lineage>
</organism>
<dbReference type="GO" id="GO:0005829">
    <property type="term" value="C:cytosol"/>
    <property type="evidence" value="ECO:0007669"/>
    <property type="project" value="TreeGrafter"/>
</dbReference>
<dbReference type="Proteomes" id="UP000255277">
    <property type="component" value="Unassembled WGS sequence"/>
</dbReference>
<keyword evidence="1" id="KW-0004">4Fe-4S</keyword>
<accession>A0A380FHL0</accession>
<dbReference type="GO" id="GO:0035597">
    <property type="term" value="F:tRNA-2-methylthio-N(6)-dimethylallyladenosine(37) synthase activity"/>
    <property type="evidence" value="ECO:0007669"/>
    <property type="project" value="TreeGrafter"/>
</dbReference>
<evidence type="ECO:0000313" key="8">
    <source>
        <dbReference type="Proteomes" id="UP000255277"/>
    </source>
</evidence>
<keyword evidence="5" id="KW-0411">Iron-sulfur</keyword>
<dbReference type="EMBL" id="UHDK01000001">
    <property type="protein sequence ID" value="SUM32836.1"/>
    <property type="molecule type" value="Genomic_DNA"/>
</dbReference>
<evidence type="ECO:0000259" key="6">
    <source>
        <dbReference type="PROSITE" id="PS51449"/>
    </source>
</evidence>
<dbReference type="InterPro" id="IPR013848">
    <property type="entry name" value="Methylthiotransferase_N"/>
</dbReference>
<evidence type="ECO:0000313" key="7">
    <source>
        <dbReference type="EMBL" id="SUM32836.1"/>
    </source>
</evidence>
<dbReference type="PANTHER" id="PTHR43020">
    <property type="entry name" value="CDK5 REGULATORY SUBUNIT-ASSOCIATED PROTEIN 1"/>
    <property type="match status" value="1"/>
</dbReference>
<gene>
    <name evidence="7" type="primary">miaB_1</name>
    <name evidence="7" type="ORF">NCTC12195_02285</name>
</gene>
<evidence type="ECO:0000256" key="4">
    <source>
        <dbReference type="ARBA" id="ARBA00023004"/>
    </source>
</evidence>